<keyword evidence="4" id="KW-0648">Protein biosynthesis</keyword>
<keyword evidence="9" id="KW-1185">Reference proteome</keyword>
<dbReference type="EMBL" id="JARBDR010000214">
    <property type="protein sequence ID" value="KAJ8319333.1"/>
    <property type="molecule type" value="Genomic_DNA"/>
</dbReference>
<evidence type="ECO:0000259" key="6">
    <source>
        <dbReference type="Pfam" id="PF00043"/>
    </source>
</evidence>
<dbReference type="Proteomes" id="UP001217089">
    <property type="component" value="Unassembled WGS sequence"/>
</dbReference>
<dbReference type="InterPro" id="IPR041503">
    <property type="entry name" value="AIMP2_thioredoxin"/>
</dbReference>
<evidence type="ECO:0000256" key="4">
    <source>
        <dbReference type="ARBA" id="ARBA00022917"/>
    </source>
</evidence>
<proteinExistence type="predicted"/>
<dbReference type="InterPro" id="IPR042360">
    <property type="entry name" value="AIMP2"/>
</dbReference>
<dbReference type="Pfam" id="PF18569">
    <property type="entry name" value="Thioredoxin_16"/>
    <property type="match status" value="1"/>
</dbReference>
<dbReference type="Pfam" id="PF00043">
    <property type="entry name" value="GST_C"/>
    <property type="match status" value="1"/>
</dbReference>
<evidence type="ECO:0000313" key="8">
    <source>
        <dbReference type="EMBL" id="KAJ8319333.1"/>
    </source>
</evidence>
<dbReference type="PANTHER" id="PTHR13438">
    <property type="entry name" value="AMINOACYL TRNA SYNTHASE COMPLEX-INTERACTING MULTIFUNCTIONAL PROTEIN"/>
    <property type="match status" value="1"/>
</dbReference>
<evidence type="ECO:0000313" key="9">
    <source>
        <dbReference type="Proteomes" id="UP001217089"/>
    </source>
</evidence>
<dbReference type="InterPro" id="IPR004046">
    <property type="entry name" value="GST_C"/>
</dbReference>
<feature type="domain" description="Glutathione S-transferase C-terminal" evidence="6">
    <location>
        <begin position="252"/>
        <end position="308"/>
    </location>
</feature>
<protein>
    <recommendedName>
        <fullName evidence="10">Aminoacyl tRNA synthase complex-interacting multifunctional protein 2</fullName>
    </recommendedName>
</protein>
<name>A0ABQ9FUF2_TEGGR</name>
<gene>
    <name evidence="8" type="ORF">KUTeg_004424</name>
</gene>
<evidence type="ECO:0000256" key="3">
    <source>
        <dbReference type="ARBA" id="ARBA00022490"/>
    </source>
</evidence>
<sequence length="318" mass="35222">MASKSDTREMYRVKPYYGSEVLATKSGVMYKTENLHTDVTNTIHISKESLVTGDNPAAELEQRQELILKKLQDLKEVVSGLRRRYGTVHTSNCGSSSSSVSATRSSNVTTSSLLQGDVLLDLVISVNPSSPPLSLFVLYELLKQQYKVGAKTYVHSSAVNVPEKLTSIFTNDGTKERGDNHLMITVIWKDVSNGPTLMVEPHRQTPIIGESNIARYLMRLLNPNYDTDDIAKVTQIDEWLDTANIQVLQGNTKEKSAAVRSLNSRLGRNDWLVGSRLSLADIVMWSALNQSNQVSDAPANVKKWLKLCSSNSAFKSCL</sequence>
<reference evidence="8 9" key="1">
    <citation type="submission" date="2022-12" db="EMBL/GenBank/DDBJ databases">
        <title>Chromosome-level genome of Tegillarca granosa.</title>
        <authorList>
            <person name="Kim J."/>
        </authorList>
    </citation>
    <scope>NUCLEOTIDE SEQUENCE [LARGE SCALE GENOMIC DNA]</scope>
    <source>
        <strain evidence="8">Teg-2019</strain>
        <tissue evidence="8">Adductor muscle</tissue>
    </source>
</reference>
<dbReference type="SUPFAM" id="SSF47616">
    <property type="entry name" value="GST C-terminal domain-like"/>
    <property type="match status" value="1"/>
</dbReference>
<evidence type="ECO:0000256" key="1">
    <source>
        <dbReference type="ARBA" id="ARBA00004123"/>
    </source>
</evidence>
<comment type="caution">
    <text evidence="8">The sequence shown here is derived from an EMBL/GenBank/DDBJ whole genome shotgun (WGS) entry which is preliminary data.</text>
</comment>
<evidence type="ECO:0008006" key="10">
    <source>
        <dbReference type="Google" id="ProtNLM"/>
    </source>
</evidence>
<dbReference type="InterPro" id="IPR036282">
    <property type="entry name" value="Glutathione-S-Trfase_C_sf"/>
</dbReference>
<evidence type="ECO:0000256" key="5">
    <source>
        <dbReference type="ARBA" id="ARBA00023242"/>
    </source>
</evidence>
<dbReference type="Gene3D" id="1.20.1050.130">
    <property type="match status" value="1"/>
</dbReference>
<dbReference type="PANTHER" id="PTHR13438:SF2">
    <property type="entry name" value="AMINOACYL TRNA SYNTHASE COMPLEX-INTERACTING MULTIFUNCTIONAL PROTEIN 2"/>
    <property type="match status" value="1"/>
</dbReference>
<comment type="subcellular location">
    <subcellularLocation>
        <location evidence="2">Cytoplasm</location>
        <location evidence="2">Cytosol</location>
    </subcellularLocation>
    <subcellularLocation>
        <location evidence="1">Nucleus</location>
    </subcellularLocation>
</comment>
<organism evidence="8 9">
    <name type="scientific">Tegillarca granosa</name>
    <name type="common">Malaysian cockle</name>
    <name type="synonym">Anadara granosa</name>
    <dbReference type="NCBI Taxonomy" id="220873"/>
    <lineage>
        <taxon>Eukaryota</taxon>
        <taxon>Metazoa</taxon>
        <taxon>Spiralia</taxon>
        <taxon>Lophotrochozoa</taxon>
        <taxon>Mollusca</taxon>
        <taxon>Bivalvia</taxon>
        <taxon>Autobranchia</taxon>
        <taxon>Pteriomorphia</taxon>
        <taxon>Arcoida</taxon>
        <taxon>Arcoidea</taxon>
        <taxon>Arcidae</taxon>
        <taxon>Tegillarca</taxon>
    </lineage>
</organism>
<accession>A0ABQ9FUF2</accession>
<feature type="domain" description="AIMP2 thioredoxin-like" evidence="7">
    <location>
        <begin position="118"/>
        <end position="207"/>
    </location>
</feature>
<evidence type="ECO:0000256" key="2">
    <source>
        <dbReference type="ARBA" id="ARBA00004514"/>
    </source>
</evidence>
<evidence type="ECO:0000259" key="7">
    <source>
        <dbReference type="Pfam" id="PF18569"/>
    </source>
</evidence>
<keyword evidence="3" id="KW-0963">Cytoplasm</keyword>
<keyword evidence="5" id="KW-0539">Nucleus</keyword>